<dbReference type="OrthoDB" id="8549814at2"/>
<keyword evidence="1" id="KW-0812">Transmembrane</keyword>
<dbReference type="AlphaFoldDB" id="A0A1H1VEQ1"/>
<name>A0A1H1VEQ1_9GAMM</name>
<feature type="transmembrane region" description="Helical" evidence="1">
    <location>
        <begin position="54"/>
        <end position="73"/>
    </location>
</feature>
<feature type="transmembrane region" description="Helical" evidence="1">
    <location>
        <begin position="94"/>
        <end position="119"/>
    </location>
</feature>
<dbReference type="RefSeq" id="WP_093394717.1">
    <property type="nucleotide sequence ID" value="NZ_LT629736.1"/>
</dbReference>
<accession>A0A1H1VEQ1</accession>
<evidence type="ECO:0000313" key="2">
    <source>
        <dbReference type="EMBL" id="SDS83262.1"/>
    </source>
</evidence>
<protein>
    <submittedName>
        <fullName evidence="2">Uncharacterized protein</fullName>
    </submittedName>
</protein>
<sequence length="124" mass="13569">MIKRFMKKIMLHPLHPLQLVFGLLVWSGWFVFVYGSTGVICEVAPPPAEADMRTWVNAAVLGMGTLVGGFLLFNSWRCWKAAPDYQSGEPDKRFLGRVAGGVYLVGAIASFGLALPALFLPPCI</sequence>
<reference evidence="3" key="1">
    <citation type="submission" date="2016-10" db="EMBL/GenBank/DDBJ databases">
        <authorList>
            <person name="Varghese N."/>
            <person name="Submissions S."/>
        </authorList>
    </citation>
    <scope>NUCLEOTIDE SEQUENCE [LARGE SCALE GENOMIC DNA]</scope>
    <source>
        <strain evidence="3">NRRL B-51270</strain>
    </source>
</reference>
<keyword evidence="3" id="KW-1185">Reference proteome</keyword>
<keyword evidence="1" id="KW-1133">Transmembrane helix</keyword>
<organism evidence="2 3">
    <name type="scientific">Halopseudomonas xinjiangensis</name>
    <dbReference type="NCBI Taxonomy" id="487184"/>
    <lineage>
        <taxon>Bacteria</taxon>
        <taxon>Pseudomonadati</taxon>
        <taxon>Pseudomonadota</taxon>
        <taxon>Gammaproteobacteria</taxon>
        <taxon>Pseudomonadales</taxon>
        <taxon>Pseudomonadaceae</taxon>
        <taxon>Halopseudomonas</taxon>
    </lineage>
</organism>
<gene>
    <name evidence="2" type="ORF">SAMN05216421_2284</name>
</gene>
<dbReference type="EMBL" id="LT629736">
    <property type="protein sequence ID" value="SDS83262.1"/>
    <property type="molecule type" value="Genomic_DNA"/>
</dbReference>
<dbReference type="Proteomes" id="UP000243207">
    <property type="component" value="Chromosome I"/>
</dbReference>
<keyword evidence="1" id="KW-0472">Membrane</keyword>
<evidence type="ECO:0000313" key="3">
    <source>
        <dbReference type="Proteomes" id="UP000243207"/>
    </source>
</evidence>
<dbReference type="STRING" id="487184.SAMN05216421_2284"/>
<evidence type="ECO:0000256" key="1">
    <source>
        <dbReference type="SAM" id="Phobius"/>
    </source>
</evidence>
<proteinExistence type="predicted"/>